<proteinExistence type="predicted"/>
<accession>A0ABM7NTK7</accession>
<dbReference type="EMBL" id="AP024483">
    <property type="protein sequence ID" value="BCS83505.1"/>
    <property type="molecule type" value="Genomic_DNA"/>
</dbReference>
<keyword evidence="2" id="KW-1185">Reference proteome</keyword>
<evidence type="ECO:0000313" key="1">
    <source>
        <dbReference type="EMBL" id="BCS83505.1"/>
    </source>
</evidence>
<name>A0ABM7NTK7_9VIRU</name>
<organism evidence="1 2">
    <name type="scientific">Cotonvirus japonicus</name>
    <dbReference type="NCBI Taxonomy" id="2811091"/>
    <lineage>
        <taxon>Viruses</taxon>
        <taxon>Varidnaviria</taxon>
        <taxon>Bamfordvirae</taxon>
        <taxon>Nucleocytoviricota</taxon>
        <taxon>Megaviricetes</taxon>
        <taxon>Imitervirales</taxon>
        <taxon>Mimiviridae</taxon>
        <taxon>Megamimivirinae</taxon>
        <taxon>Cotonvirus</taxon>
        <taxon>Cotonvirus japonicum</taxon>
    </lineage>
</organism>
<reference evidence="1 2" key="1">
    <citation type="submission" date="2021-02" db="EMBL/GenBank/DDBJ databases">
        <title>Cotonvirus japonicus, which uses Golgi apparatus of host cells for its virion factory, phylogenetically links tailed tupanvirus and icosahedral mimivirus.</title>
        <authorList>
            <person name="Takahashi H."/>
            <person name="Fukaya S."/>
            <person name="Song C."/>
            <person name="Murata K."/>
            <person name="Takemura M."/>
        </authorList>
    </citation>
    <scope>NUCLEOTIDE SEQUENCE [LARGE SCALE GENOMIC DNA]</scope>
</reference>
<evidence type="ECO:0000313" key="2">
    <source>
        <dbReference type="Proteomes" id="UP001321479"/>
    </source>
</evidence>
<dbReference type="RefSeq" id="YP_010842113.1">
    <property type="nucleotide sequence ID" value="NC_079139.1"/>
</dbReference>
<dbReference type="Proteomes" id="UP001321479">
    <property type="component" value="Segment"/>
</dbReference>
<protein>
    <submittedName>
        <fullName evidence="1">Uncharacterized protein</fullName>
    </submittedName>
</protein>
<sequence>MSKIKGDVSFSVKSEILIINRMLSESKKTENYVPILYALESENKLHKTVHLAIIKFVSDNVDSIFNLINKELLETVTIYKSTIKLLEIISKSGVDLQIVTKINKFLNDLIIEPKYQTWPTNYKYGQYELYIESKLQCVVDLLYEKHSKKIRDYLQSIINDFLYSNGGNRVLLNGCLYLDMMEAVENMTSNFDNSMINYV</sequence>
<dbReference type="GeneID" id="80558710"/>